<dbReference type="InterPro" id="IPR001609">
    <property type="entry name" value="Myosin_head_motor_dom-like"/>
</dbReference>
<feature type="domain" description="Myosin motor" evidence="2">
    <location>
        <begin position="1"/>
        <end position="64"/>
    </location>
</feature>
<dbReference type="PROSITE" id="PS51456">
    <property type="entry name" value="MYOSIN_MOTOR"/>
    <property type="match status" value="1"/>
</dbReference>
<feature type="non-terminal residue" evidence="3">
    <location>
        <position position="1"/>
    </location>
</feature>
<feature type="non-terminal residue" evidence="3">
    <location>
        <position position="64"/>
    </location>
</feature>
<dbReference type="AlphaFoldDB" id="A0ABD0QA58"/>
<evidence type="ECO:0000259" key="2">
    <source>
        <dbReference type="PROSITE" id="PS51456"/>
    </source>
</evidence>
<dbReference type="SUPFAM" id="SSF52540">
    <property type="entry name" value="P-loop containing nucleoside triphosphate hydrolases"/>
    <property type="match status" value="1"/>
</dbReference>
<keyword evidence="4" id="KW-1185">Reference proteome</keyword>
<protein>
    <recommendedName>
        <fullName evidence="2">Myosin motor domain-containing protein</fullName>
    </recommendedName>
</protein>
<keyword evidence="1" id="KW-0009">Actin-binding</keyword>
<accession>A0ABD0QA58</accession>
<dbReference type="InterPro" id="IPR027417">
    <property type="entry name" value="P-loop_NTPase"/>
</dbReference>
<dbReference type="Proteomes" id="UP001529510">
    <property type="component" value="Unassembled WGS sequence"/>
</dbReference>
<comment type="similarity">
    <text evidence="1">Belongs to the TRAFAC class myosin-kinesin ATPase superfamily. Myosin family.</text>
</comment>
<comment type="caution">
    <text evidence="1">Lacks conserved residue(s) required for the propagation of feature annotation.</text>
</comment>
<evidence type="ECO:0000313" key="3">
    <source>
        <dbReference type="EMBL" id="KAL0183056.1"/>
    </source>
</evidence>
<proteinExistence type="inferred from homology"/>
<comment type="caution">
    <text evidence="3">The sequence shown here is derived from an EMBL/GenBank/DDBJ whole genome shotgun (WGS) entry which is preliminary data.</text>
</comment>
<name>A0ABD0QA58_CIRMR</name>
<gene>
    <name evidence="3" type="ORF">M9458_022431</name>
</gene>
<dbReference type="Gene3D" id="1.20.58.530">
    <property type="match status" value="1"/>
</dbReference>
<dbReference type="GO" id="GO:0016459">
    <property type="term" value="C:myosin complex"/>
    <property type="evidence" value="ECO:0007669"/>
    <property type="project" value="UniProtKB-KW"/>
</dbReference>
<evidence type="ECO:0000256" key="1">
    <source>
        <dbReference type="PROSITE-ProRule" id="PRU00782"/>
    </source>
</evidence>
<dbReference type="GO" id="GO:0003779">
    <property type="term" value="F:actin binding"/>
    <property type="evidence" value="ECO:0007669"/>
    <property type="project" value="UniProtKB-KW"/>
</dbReference>
<dbReference type="EMBL" id="JAMKFB020000010">
    <property type="protein sequence ID" value="KAL0183056.1"/>
    <property type="molecule type" value="Genomic_DNA"/>
</dbReference>
<organism evidence="3 4">
    <name type="scientific">Cirrhinus mrigala</name>
    <name type="common">Mrigala</name>
    <dbReference type="NCBI Taxonomy" id="683832"/>
    <lineage>
        <taxon>Eukaryota</taxon>
        <taxon>Metazoa</taxon>
        <taxon>Chordata</taxon>
        <taxon>Craniata</taxon>
        <taxon>Vertebrata</taxon>
        <taxon>Euteleostomi</taxon>
        <taxon>Actinopterygii</taxon>
        <taxon>Neopterygii</taxon>
        <taxon>Teleostei</taxon>
        <taxon>Ostariophysi</taxon>
        <taxon>Cypriniformes</taxon>
        <taxon>Cyprinidae</taxon>
        <taxon>Labeoninae</taxon>
        <taxon>Labeonini</taxon>
        <taxon>Cirrhinus</taxon>
    </lineage>
</organism>
<evidence type="ECO:0000313" key="4">
    <source>
        <dbReference type="Proteomes" id="UP001529510"/>
    </source>
</evidence>
<sequence length="64" mass="7383">ALHSQQLTLASVIVVDTPGLRNPRHSGDDRAAGFSELCHNYLQERLLEHYFNHTFTNTLERYTQ</sequence>
<keyword evidence="1" id="KW-0505">Motor protein</keyword>
<reference evidence="3 4" key="1">
    <citation type="submission" date="2024-05" db="EMBL/GenBank/DDBJ databases">
        <title>Genome sequencing and assembly of Indian major carp, Cirrhinus mrigala (Hamilton, 1822).</title>
        <authorList>
            <person name="Mohindra V."/>
            <person name="Chowdhury L.M."/>
            <person name="Lal K."/>
            <person name="Jena J.K."/>
        </authorList>
    </citation>
    <scope>NUCLEOTIDE SEQUENCE [LARGE SCALE GENOMIC DNA]</scope>
    <source>
        <strain evidence="3">CM1030</strain>
        <tissue evidence="3">Blood</tissue>
    </source>
</reference>
<keyword evidence="1" id="KW-0518">Myosin</keyword>